<comment type="caution">
    <text evidence="9">The sequence shown here is derived from an EMBL/GenBank/DDBJ whole genome shotgun (WGS) entry which is preliminary data.</text>
</comment>
<evidence type="ECO:0000256" key="5">
    <source>
        <dbReference type="ARBA" id="ARBA00022989"/>
    </source>
</evidence>
<evidence type="ECO:0000256" key="4">
    <source>
        <dbReference type="ARBA" id="ARBA00022692"/>
    </source>
</evidence>
<accession>A0A4R6S2Z5</accession>
<reference evidence="9 10" key="1">
    <citation type="submission" date="2019-03" db="EMBL/GenBank/DDBJ databases">
        <title>Genomic Encyclopedia of Type Strains, Phase IV (KMG-IV): sequencing the most valuable type-strain genomes for metagenomic binning, comparative biology and taxonomic classification.</title>
        <authorList>
            <person name="Goeker M."/>
        </authorList>
    </citation>
    <scope>NUCLEOTIDE SEQUENCE [LARGE SCALE GENOMIC DNA]</scope>
    <source>
        <strain evidence="9 10">DSM 45361</strain>
    </source>
</reference>
<evidence type="ECO:0000256" key="6">
    <source>
        <dbReference type="ARBA" id="ARBA00023136"/>
    </source>
</evidence>
<dbReference type="InterPro" id="IPR018584">
    <property type="entry name" value="GT87"/>
</dbReference>
<keyword evidence="9" id="KW-0328">Glycosyltransferase</keyword>
<evidence type="ECO:0000313" key="9">
    <source>
        <dbReference type="EMBL" id="TDP93673.1"/>
    </source>
</evidence>
<keyword evidence="6 8" id="KW-0472">Membrane</keyword>
<name>A0A4R6S2Z5_LABRH</name>
<dbReference type="RefSeq" id="WP_243754350.1">
    <property type="nucleotide sequence ID" value="NZ_SNXZ01000006.1"/>
</dbReference>
<comment type="similarity">
    <text evidence="7">Belongs to the glycosyltransferase 87 family.</text>
</comment>
<keyword evidence="4 8" id="KW-0812">Transmembrane</keyword>
<evidence type="ECO:0000256" key="1">
    <source>
        <dbReference type="ARBA" id="ARBA00004651"/>
    </source>
</evidence>
<comment type="subcellular location">
    <subcellularLocation>
        <location evidence="1">Cell membrane</location>
        <topology evidence="1">Multi-pass membrane protein</topology>
    </subcellularLocation>
</comment>
<feature type="transmembrane region" description="Helical" evidence="8">
    <location>
        <begin position="396"/>
        <end position="418"/>
    </location>
</feature>
<feature type="transmembrane region" description="Helical" evidence="8">
    <location>
        <begin position="222"/>
        <end position="240"/>
    </location>
</feature>
<keyword evidence="2" id="KW-1003">Cell membrane</keyword>
<protein>
    <submittedName>
        <fullName evidence="9">Alpha-1,2-mannosyltransferase</fullName>
    </submittedName>
</protein>
<keyword evidence="3 9" id="KW-0808">Transferase</keyword>
<feature type="transmembrane region" description="Helical" evidence="8">
    <location>
        <begin position="279"/>
        <end position="300"/>
    </location>
</feature>
<gene>
    <name evidence="9" type="ORF">EV186_10667</name>
</gene>
<dbReference type="Proteomes" id="UP000295444">
    <property type="component" value="Unassembled WGS sequence"/>
</dbReference>
<feature type="transmembrane region" description="Helical" evidence="8">
    <location>
        <begin position="133"/>
        <end position="153"/>
    </location>
</feature>
<dbReference type="Pfam" id="PF09594">
    <property type="entry name" value="GT87"/>
    <property type="match status" value="1"/>
</dbReference>
<evidence type="ECO:0000256" key="3">
    <source>
        <dbReference type="ARBA" id="ARBA00022679"/>
    </source>
</evidence>
<organism evidence="9 10">
    <name type="scientific">Labedaea rhizosphaerae</name>
    <dbReference type="NCBI Taxonomy" id="598644"/>
    <lineage>
        <taxon>Bacteria</taxon>
        <taxon>Bacillati</taxon>
        <taxon>Actinomycetota</taxon>
        <taxon>Actinomycetes</taxon>
        <taxon>Pseudonocardiales</taxon>
        <taxon>Pseudonocardiaceae</taxon>
        <taxon>Labedaea</taxon>
    </lineage>
</organism>
<sequence>MTDRHATPSWLRVAARRATGRPQQLILLFAVPALLVGYGIVAAVLNLQLGVDSTVYRSGALTLLHGESLYDLTTLHYEPYWALLPFTYPPTAALLFVPLALVPNQVAWGILGGVSVLAMTLVIRVSVAQVKRMPTWMSPARITLILAVLLLALEPVWRTVSLGQINLILMAMVVLDVLVVCTESGGRWRKFGGVLTGVAAAVKLTPLIFVPHLFITGKKADGFRALGTFVVLQLLMFAAAPHDALLFWGKAVSDPGRTGPVYIAGNQSLNGLIARLSSLAPWTLQAAIAIGLLLAIPAFVLVRRFHRQHRPLPALLVTAFYGLLVSPVSWSHHWVWVVPLVVFLLSRLPDHLPAGTGRIMRLAGLISVAAVFGSCVLILIVPTGAGIEMYWDGWDFVLGSAYLLVPVVAGLVFAIRWLRRRMARRRTEESTA</sequence>
<dbReference type="EMBL" id="SNXZ01000006">
    <property type="protein sequence ID" value="TDP93673.1"/>
    <property type="molecule type" value="Genomic_DNA"/>
</dbReference>
<evidence type="ECO:0000256" key="8">
    <source>
        <dbReference type="SAM" id="Phobius"/>
    </source>
</evidence>
<evidence type="ECO:0000256" key="2">
    <source>
        <dbReference type="ARBA" id="ARBA00022475"/>
    </source>
</evidence>
<dbReference type="GO" id="GO:0005886">
    <property type="term" value="C:plasma membrane"/>
    <property type="evidence" value="ECO:0007669"/>
    <property type="project" value="UniProtKB-SubCell"/>
</dbReference>
<proteinExistence type="inferred from homology"/>
<keyword evidence="5 8" id="KW-1133">Transmembrane helix</keyword>
<feature type="transmembrane region" description="Helical" evidence="8">
    <location>
        <begin position="25"/>
        <end position="45"/>
    </location>
</feature>
<evidence type="ECO:0000313" key="10">
    <source>
        <dbReference type="Proteomes" id="UP000295444"/>
    </source>
</evidence>
<feature type="transmembrane region" description="Helical" evidence="8">
    <location>
        <begin position="80"/>
        <end position="101"/>
    </location>
</feature>
<feature type="transmembrane region" description="Helical" evidence="8">
    <location>
        <begin position="108"/>
        <end position="127"/>
    </location>
</feature>
<dbReference type="GO" id="GO:0016758">
    <property type="term" value="F:hexosyltransferase activity"/>
    <property type="evidence" value="ECO:0007669"/>
    <property type="project" value="InterPro"/>
</dbReference>
<feature type="transmembrane region" description="Helical" evidence="8">
    <location>
        <begin position="191"/>
        <end position="210"/>
    </location>
</feature>
<dbReference type="AlphaFoldDB" id="A0A4R6S2Z5"/>
<feature type="transmembrane region" description="Helical" evidence="8">
    <location>
        <begin position="362"/>
        <end position="384"/>
    </location>
</feature>
<evidence type="ECO:0000256" key="7">
    <source>
        <dbReference type="ARBA" id="ARBA00024033"/>
    </source>
</evidence>
<feature type="transmembrane region" description="Helical" evidence="8">
    <location>
        <begin position="165"/>
        <end position="185"/>
    </location>
</feature>
<keyword evidence="10" id="KW-1185">Reference proteome</keyword>